<dbReference type="InterPro" id="IPR032816">
    <property type="entry name" value="VTT_dom"/>
</dbReference>
<feature type="transmembrane region" description="Helical" evidence="2">
    <location>
        <begin position="50"/>
        <end position="72"/>
    </location>
</feature>
<protein>
    <submittedName>
        <fullName evidence="4">Alkaline phosphatase</fullName>
    </submittedName>
</protein>
<dbReference type="PATRIC" id="fig|1637975.4.peg.2365"/>
<sequence>MEFIERLFAQYGYFVLLFGLPLELIALPIPPGNSTLAYTGYLSHKNVLDLLPALAMAYSGSVLGISIAYGIGKKLGMPLVEKYGKWLFLKPEYLKKTRITYEKYGNKMLLFGFFLPGVRQLNSYFAGIIQVPYRTFALYAYTGAALWVSIFIGIGYVFGNQWQLVFTLIEHFMKFILIILCGTLIIFLLLIWPSRLKKWLDIHKGKS</sequence>
<feature type="transmembrane region" description="Helical" evidence="2">
    <location>
        <begin position="138"/>
        <end position="159"/>
    </location>
</feature>
<dbReference type="InterPro" id="IPR051311">
    <property type="entry name" value="DedA_domain"/>
</dbReference>
<gene>
    <name evidence="4" type="ORF">AN957_12660</name>
</gene>
<dbReference type="STRING" id="1637975.AN957_12660"/>
<proteinExistence type="inferred from homology"/>
<dbReference type="GO" id="GO:0005886">
    <property type="term" value="C:plasma membrane"/>
    <property type="evidence" value="ECO:0007669"/>
    <property type="project" value="TreeGrafter"/>
</dbReference>
<comment type="caution">
    <text evidence="4">The sequence shown here is derived from an EMBL/GenBank/DDBJ whole genome shotgun (WGS) entry which is preliminary data.</text>
</comment>
<keyword evidence="2" id="KW-1133">Transmembrane helix</keyword>
<keyword evidence="2" id="KW-0812">Transmembrane</keyword>
<evidence type="ECO:0000313" key="5">
    <source>
        <dbReference type="Proteomes" id="UP000050996"/>
    </source>
</evidence>
<dbReference type="PANTHER" id="PTHR42709">
    <property type="entry name" value="ALKALINE PHOSPHATASE LIKE PROTEIN"/>
    <property type="match status" value="1"/>
</dbReference>
<evidence type="ECO:0000259" key="3">
    <source>
        <dbReference type="Pfam" id="PF09335"/>
    </source>
</evidence>
<dbReference type="AlphaFoldDB" id="A0A0Q3QP01"/>
<feature type="transmembrane region" description="Helical" evidence="2">
    <location>
        <begin position="12"/>
        <end position="30"/>
    </location>
</feature>
<evidence type="ECO:0000313" key="4">
    <source>
        <dbReference type="EMBL" id="KQL19336.1"/>
    </source>
</evidence>
<dbReference type="PANTHER" id="PTHR42709:SF9">
    <property type="entry name" value="ALKALINE PHOSPHATASE LIKE PROTEIN"/>
    <property type="match status" value="1"/>
</dbReference>
<keyword evidence="2" id="KW-0472">Membrane</keyword>
<dbReference type="Pfam" id="PF09335">
    <property type="entry name" value="VTT_dom"/>
    <property type="match status" value="1"/>
</dbReference>
<evidence type="ECO:0000256" key="1">
    <source>
        <dbReference type="ARBA" id="ARBA00010792"/>
    </source>
</evidence>
<reference evidence="4 5" key="1">
    <citation type="submission" date="2015-09" db="EMBL/GenBank/DDBJ databases">
        <title>Genome sequencing project for genomic taxonomy and phylogenomics of Bacillus-like bacteria.</title>
        <authorList>
            <person name="Liu B."/>
            <person name="Wang J."/>
            <person name="Zhu Y."/>
            <person name="Liu G."/>
            <person name="Chen Q."/>
            <person name="Chen Z."/>
            <person name="Lan J."/>
            <person name="Che J."/>
            <person name="Ge C."/>
            <person name="Shi H."/>
            <person name="Pan Z."/>
            <person name="Liu X."/>
        </authorList>
    </citation>
    <scope>NUCLEOTIDE SEQUENCE [LARGE SCALE GENOMIC DNA]</scope>
    <source>
        <strain evidence="4 5">FJAT-18043</strain>
    </source>
</reference>
<organism evidence="4 5">
    <name type="scientific">Cytobacillus solani</name>
    <dbReference type="NCBI Taxonomy" id="1637975"/>
    <lineage>
        <taxon>Bacteria</taxon>
        <taxon>Bacillati</taxon>
        <taxon>Bacillota</taxon>
        <taxon>Bacilli</taxon>
        <taxon>Bacillales</taxon>
        <taxon>Bacillaceae</taxon>
        <taxon>Cytobacillus</taxon>
    </lineage>
</organism>
<name>A0A0Q3QP01_9BACI</name>
<dbReference type="EMBL" id="LJIX01000006">
    <property type="protein sequence ID" value="KQL19336.1"/>
    <property type="molecule type" value="Genomic_DNA"/>
</dbReference>
<keyword evidence="5" id="KW-1185">Reference proteome</keyword>
<evidence type="ECO:0000256" key="2">
    <source>
        <dbReference type="SAM" id="Phobius"/>
    </source>
</evidence>
<dbReference type="RefSeq" id="WP_056684451.1">
    <property type="nucleotide sequence ID" value="NZ_LJIX01000006.1"/>
</dbReference>
<feature type="transmembrane region" description="Helical" evidence="2">
    <location>
        <begin position="171"/>
        <end position="192"/>
    </location>
</feature>
<comment type="similarity">
    <text evidence="1">Belongs to the DedA family.</text>
</comment>
<accession>A0A0Q3QP01</accession>
<dbReference type="Proteomes" id="UP000050996">
    <property type="component" value="Unassembled WGS sequence"/>
</dbReference>
<feature type="domain" description="VTT" evidence="3">
    <location>
        <begin position="31"/>
        <end position="156"/>
    </location>
</feature>